<dbReference type="Proteomes" id="UP001162992">
    <property type="component" value="Chromosome 21"/>
</dbReference>
<protein>
    <submittedName>
        <fullName evidence="1">Uncharacterized protein</fullName>
    </submittedName>
</protein>
<comment type="caution">
    <text evidence="1">The sequence shown here is derived from an EMBL/GenBank/DDBJ whole genome shotgun (WGS) entry which is preliminary data.</text>
</comment>
<organism evidence="1 2">
    <name type="scientific">Diphasiastrum complanatum</name>
    <name type="common">Issler's clubmoss</name>
    <name type="synonym">Lycopodium complanatum</name>
    <dbReference type="NCBI Taxonomy" id="34168"/>
    <lineage>
        <taxon>Eukaryota</taxon>
        <taxon>Viridiplantae</taxon>
        <taxon>Streptophyta</taxon>
        <taxon>Embryophyta</taxon>
        <taxon>Tracheophyta</taxon>
        <taxon>Lycopodiopsida</taxon>
        <taxon>Lycopodiales</taxon>
        <taxon>Lycopodiaceae</taxon>
        <taxon>Lycopodioideae</taxon>
        <taxon>Diphasiastrum</taxon>
    </lineage>
</organism>
<keyword evidence="2" id="KW-1185">Reference proteome</keyword>
<evidence type="ECO:0000313" key="1">
    <source>
        <dbReference type="EMBL" id="KAJ7516971.1"/>
    </source>
</evidence>
<sequence length="1100" mass="121227">MHSAGKASPRWGNGQLVEELRAREDADRKVQESLDTLFRQTMGDSYASLTSRSGEKPVQCIYWPDAFDQQLASRLTRGLKVETGLEMRDEGADGNFPAGLREYTSTAMNGIGGLGKTLQASGERLHSLKVPQAVVAFAQAAVKVNVFSDLAGWPLLSPAKIQMQKCEKCSQEFYSPLNYKRHSRIHRRLLHANKEDLKKEMAKIAAFWNKLTFEEASQILSIKNTVIEDLSGSATVRALTALIRQPGLSLLPQTFVKSGTALLDVVQSKGSTRLISADELFSILDDASESTFLCGGITASVQRFVYRGEAAKLGLEDRNLLASLAFLIEQKLVKAWMIDKDAEALRCQKELVEEEEAAQKRREKLLEKKHKKKLRQKEKEKKEASLRLVFDDQENDVIDDDRILRLEEGDSPSASGSSSVSLSSSGHDLNQTQSSDLQMAQFVAQLEEKILLKSMHTFDRLVRSAYEEDLEDEEHHNSKSYILSSQEQSISELVNGQMNTMHKIEDHSILEAAEPLYDDQVHQETSPALFQDKDELSKSENKFMCRYSKSLSYQKFSHQLKKSDENHSSQKKAGKVNQERVRSEQLESSLQSTRNFSDVNSTEDKYLGGPYMNKLSSKKSHLILTNGMRVEQSVSVTTVENNVLPPKLQHYRSKLSKPSKASVNVLSGNTVWAIKTPLSPSVDPTKNVGEGTVNTATCSDQTDNINIEFSQILPAETPKNNKIRPDEREVISSPTDTFSSSKYEPNDLDTVHEIRLKSSGTSRSVMQGSSLEPYVHAEETISDSATIQGTSNLSVGASVAMEESRVVSMPNVAENELSYVSNALTTFEPVESIEDALLIGSLKVPLTNLVAEAFGQKSSVLINGVILSSTDKRSVTMSRVGHNLHESNVRDILGAEDYPRGSELTPNSVSRNSSKASSISDGEKDLVQSAILFTNGQVSKPEALSNFGNSSALGKAARAARAVGTSGWDHQDETFTRSKLPMKDISTLGTSTLFGEQATTSHLRTGSLGNTSELDLNDPGQTVLASQNHVTSSYGEAQLMARERKTESGKWCKNKDGNLPVKLSDQRWLSISDVAVAAFLSDRKHLLTCVTATNLVQLAI</sequence>
<name>A0ACC2AHI2_DIPCM</name>
<proteinExistence type="predicted"/>
<evidence type="ECO:0000313" key="2">
    <source>
        <dbReference type="Proteomes" id="UP001162992"/>
    </source>
</evidence>
<dbReference type="EMBL" id="CM055112">
    <property type="protein sequence ID" value="KAJ7516971.1"/>
    <property type="molecule type" value="Genomic_DNA"/>
</dbReference>
<gene>
    <name evidence="1" type="ORF">O6H91_21G007000</name>
</gene>
<accession>A0ACC2AHI2</accession>
<reference evidence="2" key="1">
    <citation type="journal article" date="2024" name="Proc. Natl. Acad. Sci. U.S.A.">
        <title>Extraordinary preservation of gene collinearity over three hundred million years revealed in homosporous lycophytes.</title>
        <authorList>
            <person name="Li C."/>
            <person name="Wickell D."/>
            <person name="Kuo L.Y."/>
            <person name="Chen X."/>
            <person name="Nie B."/>
            <person name="Liao X."/>
            <person name="Peng D."/>
            <person name="Ji J."/>
            <person name="Jenkins J."/>
            <person name="Williams M."/>
            <person name="Shu S."/>
            <person name="Plott C."/>
            <person name="Barry K."/>
            <person name="Rajasekar S."/>
            <person name="Grimwood J."/>
            <person name="Han X."/>
            <person name="Sun S."/>
            <person name="Hou Z."/>
            <person name="He W."/>
            <person name="Dai G."/>
            <person name="Sun C."/>
            <person name="Schmutz J."/>
            <person name="Leebens-Mack J.H."/>
            <person name="Li F.W."/>
            <person name="Wang L."/>
        </authorList>
    </citation>
    <scope>NUCLEOTIDE SEQUENCE [LARGE SCALE GENOMIC DNA]</scope>
    <source>
        <strain evidence="2">cv. PW_Plant_1</strain>
    </source>
</reference>